<feature type="compositionally biased region" description="Basic and acidic residues" evidence="1">
    <location>
        <begin position="66"/>
        <end position="75"/>
    </location>
</feature>
<evidence type="ECO:0000313" key="2">
    <source>
        <dbReference type="EMBL" id="CAI7996821.1"/>
    </source>
</evidence>
<gene>
    <name evidence="2" type="ORF">GBAR_LOCUS1970</name>
</gene>
<keyword evidence="3" id="KW-1185">Reference proteome</keyword>
<feature type="compositionally biased region" description="Basic and acidic residues" evidence="1">
    <location>
        <begin position="87"/>
        <end position="111"/>
    </location>
</feature>
<dbReference type="AlphaFoldDB" id="A0AA35W628"/>
<dbReference type="Proteomes" id="UP001174909">
    <property type="component" value="Unassembled WGS sequence"/>
</dbReference>
<proteinExistence type="predicted"/>
<accession>A0AA35W628</accession>
<dbReference type="EMBL" id="CASHTH010000280">
    <property type="protein sequence ID" value="CAI7996821.1"/>
    <property type="molecule type" value="Genomic_DNA"/>
</dbReference>
<reference evidence="2" key="1">
    <citation type="submission" date="2023-03" db="EMBL/GenBank/DDBJ databases">
        <authorList>
            <person name="Steffen K."/>
            <person name="Cardenas P."/>
        </authorList>
    </citation>
    <scope>NUCLEOTIDE SEQUENCE</scope>
</reference>
<evidence type="ECO:0000256" key="1">
    <source>
        <dbReference type="SAM" id="MobiDB-lite"/>
    </source>
</evidence>
<organism evidence="2 3">
    <name type="scientific">Geodia barretti</name>
    <name type="common">Barrett's horny sponge</name>
    <dbReference type="NCBI Taxonomy" id="519541"/>
    <lineage>
        <taxon>Eukaryota</taxon>
        <taxon>Metazoa</taxon>
        <taxon>Porifera</taxon>
        <taxon>Demospongiae</taxon>
        <taxon>Heteroscleromorpha</taxon>
        <taxon>Tetractinellida</taxon>
        <taxon>Astrophorina</taxon>
        <taxon>Geodiidae</taxon>
        <taxon>Geodia</taxon>
    </lineage>
</organism>
<protein>
    <submittedName>
        <fullName evidence="2">Uncharacterized protein</fullName>
    </submittedName>
</protein>
<sequence>MDDTLALGGRGCLGAHMHGKGMEEFERGGEVEQEEKASDSDSAPEDVSLSRGREEALKTLKATSTEARRATERVKERRKKRQQLYKTQKDAKEERKRSTRFPESDLKKLWEMEQQIAQEDISEEPASKSSRSKLRP</sequence>
<feature type="compositionally biased region" description="Basic and acidic residues" evidence="1">
    <location>
        <begin position="20"/>
        <end position="39"/>
    </location>
</feature>
<name>A0AA35W628_GEOBA</name>
<feature type="region of interest" description="Disordered" evidence="1">
    <location>
        <begin position="1"/>
        <end position="136"/>
    </location>
</feature>
<comment type="caution">
    <text evidence="2">The sequence shown here is derived from an EMBL/GenBank/DDBJ whole genome shotgun (WGS) entry which is preliminary data.</text>
</comment>
<evidence type="ECO:0000313" key="3">
    <source>
        <dbReference type="Proteomes" id="UP001174909"/>
    </source>
</evidence>